<dbReference type="GO" id="GO:0006352">
    <property type="term" value="P:DNA-templated transcription initiation"/>
    <property type="evidence" value="ECO:0007669"/>
    <property type="project" value="InterPro"/>
</dbReference>
<feature type="domain" description="RNA polymerase sigma factor 70 region 4 type 2" evidence="7">
    <location>
        <begin position="109"/>
        <end position="157"/>
    </location>
</feature>
<dbReference type="InterPro" id="IPR007627">
    <property type="entry name" value="RNA_pol_sigma70_r2"/>
</dbReference>
<dbReference type="SUPFAM" id="SSF88659">
    <property type="entry name" value="Sigma3 and sigma4 domains of RNA polymerase sigma factors"/>
    <property type="match status" value="1"/>
</dbReference>
<evidence type="ECO:0000259" key="7">
    <source>
        <dbReference type="Pfam" id="PF08281"/>
    </source>
</evidence>
<evidence type="ECO:0000313" key="9">
    <source>
        <dbReference type="Proteomes" id="UP000184263"/>
    </source>
</evidence>
<dbReference type="RefSeq" id="WP_073088032.1">
    <property type="nucleotide sequence ID" value="NZ_FRBC01000002.1"/>
</dbReference>
<dbReference type="Proteomes" id="UP000184263">
    <property type="component" value="Unassembled WGS sequence"/>
</dbReference>
<accession>A0A1M6RIC4</accession>
<evidence type="ECO:0000256" key="4">
    <source>
        <dbReference type="ARBA" id="ARBA00023125"/>
    </source>
</evidence>
<organism evidence="8 9">
    <name type="scientific">Selenomonas ruminantium</name>
    <dbReference type="NCBI Taxonomy" id="971"/>
    <lineage>
        <taxon>Bacteria</taxon>
        <taxon>Bacillati</taxon>
        <taxon>Bacillota</taxon>
        <taxon>Negativicutes</taxon>
        <taxon>Selenomonadales</taxon>
        <taxon>Selenomonadaceae</taxon>
        <taxon>Selenomonas</taxon>
    </lineage>
</organism>
<keyword evidence="4" id="KW-0238">DNA-binding</keyword>
<dbReference type="OrthoDB" id="9795666at2"/>
<dbReference type="InterPro" id="IPR013324">
    <property type="entry name" value="RNA_pol_sigma_r3/r4-like"/>
</dbReference>
<dbReference type="Pfam" id="PF04542">
    <property type="entry name" value="Sigma70_r2"/>
    <property type="match status" value="1"/>
</dbReference>
<evidence type="ECO:0000256" key="2">
    <source>
        <dbReference type="ARBA" id="ARBA00023015"/>
    </source>
</evidence>
<evidence type="ECO:0000313" key="8">
    <source>
        <dbReference type="EMBL" id="SHK32225.1"/>
    </source>
</evidence>
<dbReference type="PANTHER" id="PTHR43133:SF8">
    <property type="entry name" value="RNA POLYMERASE SIGMA FACTOR HI_1459-RELATED"/>
    <property type="match status" value="1"/>
</dbReference>
<comment type="similarity">
    <text evidence="1">Belongs to the sigma-70 factor family. ECF subfamily.</text>
</comment>
<evidence type="ECO:0000256" key="3">
    <source>
        <dbReference type="ARBA" id="ARBA00023082"/>
    </source>
</evidence>
<dbReference type="InterPro" id="IPR039425">
    <property type="entry name" value="RNA_pol_sigma-70-like"/>
</dbReference>
<dbReference type="Gene3D" id="1.10.1740.10">
    <property type="match status" value="1"/>
</dbReference>
<name>A0A1M6RIC4_SELRU</name>
<dbReference type="InterPro" id="IPR013325">
    <property type="entry name" value="RNA_pol_sigma_r2"/>
</dbReference>
<dbReference type="NCBIfam" id="TIGR02937">
    <property type="entry name" value="sigma70-ECF"/>
    <property type="match status" value="1"/>
</dbReference>
<evidence type="ECO:0000259" key="6">
    <source>
        <dbReference type="Pfam" id="PF04542"/>
    </source>
</evidence>
<dbReference type="EMBL" id="FRBC01000002">
    <property type="protein sequence ID" value="SHK32225.1"/>
    <property type="molecule type" value="Genomic_DNA"/>
</dbReference>
<dbReference type="SUPFAM" id="SSF88946">
    <property type="entry name" value="Sigma2 domain of RNA polymerase sigma factors"/>
    <property type="match status" value="1"/>
</dbReference>
<keyword evidence="5" id="KW-0804">Transcription</keyword>
<dbReference type="PANTHER" id="PTHR43133">
    <property type="entry name" value="RNA POLYMERASE ECF-TYPE SIGMA FACTO"/>
    <property type="match status" value="1"/>
</dbReference>
<dbReference type="GO" id="GO:0003677">
    <property type="term" value="F:DNA binding"/>
    <property type="evidence" value="ECO:0007669"/>
    <property type="project" value="UniProtKB-KW"/>
</dbReference>
<keyword evidence="3" id="KW-0731">Sigma factor</keyword>
<dbReference type="CDD" id="cd06171">
    <property type="entry name" value="Sigma70_r4"/>
    <property type="match status" value="1"/>
</dbReference>
<dbReference type="InterPro" id="IPR013249">
    <property type="entry name" value="RNA_pol_sigma70_r4_t2"/>
</dbReference>
<reference evidence="8 9" key="1">
    <citation type="submission" date="2016-11" db="EMBL/GenBank/DDBJ databases">
        <authorList>
            <person name="Jaros S."/>
            <person name="Januszkiewicz K."/>
            <person name="Wedrychowicz H."/>
        </authorList>
    </citation>
    <scope>NUCLEOTIDE SEQUENCE [LARGE SCALE GENOMIC DNA]</scope>
    <source>
        <strain evidence="8 9">HD4</strain>
    </source>
</reference>
<keyword evidence="2" id="KW-0805">Transcription regulation</keyword>
<feature type="domain" description="RNA polymerase sigma-70 region 2" evidence="6">
    <location>
        <begin position="7"/>
        <end position="74"/>
    </location>
</feature>
<dbReference type="GO" id="GO:0016987">
    <property type="term" value="F:sigma factor activity"/>
    <property type="evidence" value="ECO:0007669"/>
    <property type="project" value="UniProtKB-KW"/>
</dbReference>
<sequence>MTDFANIYSKYYKRIYNYLYGQFLHREIAEDVAGSVFLAAMENLERCGPAEGKEAPWLFAMARNMAVNYRLRARCRHEVSVWEVPERPGKDSVQEEGTLESPSSLRTCRILEKLTAEEREFLSLRYGLCLTNEEIGRLLGTSPNAVSHKFSRLLAKCRRIDEEK</sequence>
<dbReference type="InterPro" id="IPR014284">
    <property type="entry name" value="RNA_pol_sigma-70_dom"/>
</dbReference>
<evidence type="ECO:0000256" key="1">
    <source>
        <dbReference type="ARBA" id="ARBA00010641"/>
    </source>
</evidence>
<dbReference type="Pfam" id="PF08281">
    <property type="entry name" value="Sigma70_r4_2"/>
    <property type="match status" value="1"/>
</dbReference>
<dbReference type="Gene3D" id="1.10.10.10">
    <property type="entry name" value="Winged helix-like DNA-binding domain superfamily/Winged helix DNA-binding domain"/>
    <property type="match status" value="1"/>
</dbReference>
<dbReference type="AlphaFoldDB" id="A0A1M6RIC4"/>
<gene>
    <name evidence="8" type="ORF">SAMN05216582_10288</name>
</gene>
<evidence type="ECO:0000256" key="5">
    <source>
        <dbReference type="ARBA" id="ARBA00023163"/>
    </source>
</evidence>
<protein>
    <submittedName>
        <fullName evidence="8">RNA polymerase sigma factor, sigma-70 family</fullName>
    </submittedName>
</protein>
<dbReference type="InterPro" id="IPR036388">
    <property type="entry name" value="WH-like_DNA-bd_sf"/>
</dbReference>
<proteinExistence type="inferred from homology"/>